<dbReference type="Gene3D" id="3.30.40.10">
    <property type="entry name" value="Zinc/RING finger domain, C3HC4 (zinc finger)"/>
    <property type="match status" value="1"/>
</dbReference>
<dbReference type="CDD" id="cd00065">
    <property type="entry name" value="FYVE_like_SF"/>
    <property type="match status" value="1"/>
</dbReference>
<dbReference type="PROSITE" id="PS50178">
    <property type="entry name" value="ZF_FYVE"/>
    <property type="match status" value="1"/>
</dbReference>
<dbReference type="InterPro" id="IPR000306">
    <property type="entry name" value="Znf_FYVE"/>
</dbReference>
<organism evidence="7 9">
    <name type="scientific">Phytophthora infestans</name>
    <name type="common">Potato late blight agent</name>
    <name type="synonym">Botrytis infestans</name>
    <dbReference type="NCBI Taxonomy" id="4787"/>
    <lineage>
        <taxon>Eukaryota</taxon>
        <taxon>Sar</taxon>
        <taxon>Stramenopiles</taxon>
        <taxon>Oomycota</taxon>
        <taxon>Peronosporomycetes</taxon>
        <taxon>Peronosporales</taxon>
        <taxon>Peronosporaceae</taxon>
        <taxon>Phytophthora</taxon>
    </lineage>
</organism>
<gene>
    <name evidence="7" type="ORF">GN244_ATG06680</name>
    <name evidence="8" type="ORF">GN958_ATG08418</name>
</gene>
<dbReference type="Proteomes" id="UP000704712">
    <property type="component" value="Unassembled WGS sequence"/>
</dbReference>
<dbReference type="Proteomes" id="UP000602510">
    <property type="component" value="Unassembled WGS sequence"/>
</dbReference>
<dbReference type="InterPro" id="IPR023393">
    <property type="entry name" value="START-like_dom_sf"/>
</dbReference>
<feature type="compositionally biased region" description="Basic and acidic residues" evidence="5">
    <location>
        <begin position="472"/>
        <end position="481"/>
    </location>
</feature>
<keyword evidence="3" id="KW-0862">Zinc</keyword>
<dbReference type="InterPro" id="IPR017455">
    <property type="entry name" value="Znf_FYVE-rel"/>
</dbReference>
<sequence length="616" mass="68903">MSLRFKSPVERDTSWMLGCRASAHRGFVSVLTSVPAVMRPNARPQAPFCSITRQKRTWCKSHVVYPLSRSIWCRAPACTKFRVGPSVCVFTSTSRTVDCRYGMSMNVTNFSRVEAQAIARHNEAPKQSLPLRRGHFGRVRMTRDDLNKYVATAKSQLDEALNKAREDREVGNVDYRSWKQLGSHAGFKRFTKTGDNSRDLHYRLQGTVRASLNDLMGIMYADSTAQVVERREILYNDSLDAQTLCVLKERSAENMQEHVSIRWQAINLSNNSPIYQRDMCFIEYTGVATDIDGIPVGFCIKQSIERKECVSLKESHGLSRLDFTEIMLLRPTQNASHTDITLDGVVRHPENLPGWLVSSFLGSVATCLSKLPIVVQERLLARLPMISDWQFVPPSSRKNCHVCSSKFNLLSKKANCRSCGEVACKSCIVTRTVGETTKFCTKCILMVSTQAESIVPPSEFGSASFITSSSSDRSRSRRDSETSVSTTSSMLGRSGALVVPRMRVDMKLLEDAKASRNNCSMSSTASETSFDSSNSYCMDHRSSDAPRYGSLDEEVVETLDTTQMLRSARGMPPTLVGQNGRPVPTVEAVEDSIAHQRYLLKEMLSQAKTYQQQSRS</sequence>
<dbReference type="SUPFAM" id="SSF57903">
    <property type="entry name" value="FYVE/PHD zinc finger"/>
    <property type="match status" value="1"/>
</dbReference>
<comment type="caution">
    <text evidence="7">The sequence shown here is derived from an EMBL/GenBank/DDBJ whole genome shotgun (WGS) entry which is preliminary data.</text>
</comment>
<evidence type="ECO:0000256" key="5">
    <source>
        <dbReference type="SAM" id="MobiDB-lite"/>
    </source>
</evidence>
<reference evidence="7" key="1">
    <citation type="submission" date="2020-04" db="EMBL/GenBank/DDBJ databases">
        <title>Hybrid Assembly of Korean Phytophthora infestans isolates.</title>
        <authorList>
            <person name="Prokchorchik M."/>
            <person name="Lee Y."/>
            <person name="Seo J."/>
            <person name="Cho J.-H."/>
            <person name="Park Y.-E."/>
            <person name="Jang D.-C."/>
            <person name="Im J.-S."/>
            <person name="Choi J.-G."/>
            <person name="Park H.-J."/>
            <person name="Lee G.-B."/>
            <person name="Lee Y.-G."/>
            <person name="Hong S.-Y."/>
            <person name="Cho K."/>
            <person name="Sohn K.H."/>
        </authorList>
    </citation>
    <scope>NUCLEOTIDE SEQUENCE</scope>
    <source>
        <strain evidence="7">KR_1_A1</strain>
        <strain evidence="8">KR_2_A2</strain>
    </source>
</reference>
<proteinExistence type="predicted"/>
<evidence type="ECO:0000313" key="7">
    <source>
        <dbReference type="EMBL" id="KAF4041147.1"/>
    </source>
</evidence>
<protein>
    <recommendedName>
        <fullName evidence="6">FYVE-type domain-containing protein</fullName>
    </recommendedName>
</protein>
<dbReference type="AlphaFoldDB" id="A0A833SUX6"/>
<dbReference type="Gene3D" id="3.30.530.20">
    <property type="match status" value="1"/>
</dbReference>
<evidence type="ECO:0000259" key="6">
    <source>
        <dbReference type="PROSITE" id="PS50178"/>
    </source>
</evidence>
<keyword evidence="1" id="KW-0479">Metal-binding</keyword>
<dbReference type="InterPro" id="IPR013083">
    <property type="entry name" value="Znf_RING/FYVE/PHD"/>
</dbReference>
<evidence type="ECO:0000256" key="3">
    <source>
        <dbReference type="ARBA" id="ARBA00022833"/>
    </source>
</evidence>
<keyword evidence="9" id="KW-1185">Reference proteome</keyword>
<evidence type="ECO:0000313" key="8">
    <source>
        <dbReference type="EMBL" id="KAF4142242.1"/>
    </source>
</evidence>
<feature type="region of interest" description="Disordered" evidence="5">
    <location>
        <begin position="465"/>
        <end position="496"/>
    </location>
</feature>
<evidence type="ECO:0000256" key="4">
    <source>
        <dbReference type="PROSITE-ProRule" id="PRU00091"/>
    </source>
</evidence>
<evidence type="ECO:0000313" key="9">
    <source>
        <dbReference type="Proteomes" id="UP000602510"/>
    </source>
</evidence>
<accession>A0A833SUX6</accession>
<keyword evidence="2 4" id="KW-0863">Zinc-finger</keyword>
<dbReference type="EMBL" id="JAACNO010001196">
    <property type="protein sequence ID" value="KAF4142242.1"/>
    <property type="molecule type" value="Genomic_DNA"/>
</dbReference>
<dbReference type="PANTHER" id="PTHR13510:SF44">
    <property type="entry name" value="RABENOSYN-5"/>
    <property type="match status" value="1"/>
</dbReference>
<dbReference type="InterPro" id="IPR052727">
    <property type="entry name" value="Rab4/Rab5_effector"/>
</dbReference>
<dbReference type="SMART" id="SM00064">
    <property type="entry name" value="FYVE"/>
    <property type="match status" value="1"/>
</dbReference>
<evidence type="ECO:0000256" key="1">
    <source>
        <dbReference type="ARBA" id="ARBA00022723"/>
    </source>
</evidence>
<dbReference type="EMBL" id="WSZM01000131">
    <property type="protein sequence ID" value="KAF4041147.1"/>
    <property type="molecule type" value="Genomic_DNA"/>
</dbReference>
<dbReference type="Pfam" id="PF01363">
    <property type="entry name" value="FYVE"/>
    <property type="match status" value="1"/>
</dbReference>
<dbReference type="InterPro" id="IPR011011">
    <property type="entry name" value="Znf_FYVE_PHD"/>
</dbReference>
<name>A0A833SUX6_PHYIN</name>
<dbReference type="PANTHER" id="PTHR13510">
    <property type="entry name" value="FYVE-FINGER-CONTAINING RAB5 EFFECTOR PROTEIN RABENOSYN-5-RELATED"/>
    <property type="match status" value="1"/>
</dbReference>
<dbReference type="GO" id="GO:0008270">
    <property type="term" value="F:zinc ion binding"/>
    <property type="evidence" value="ECO:0007669"/>
    <property type="project" value="UniProtKB-KW"/>
</dbReference>
<feature type="domain" description="FYVE-type" evidence="6">
    <location>
        <begin position="394"/>
        <end position="448"/>
    </location>
</feature>
<evidence type="ECO:0000256" key="2">
    <source>
        <dbReference type="ARBA" id="ARBA00022771"/>
    </source>
</evidence>